<proteinExistence type="inferred from homology"/>
<evidence type="ECO:0000256" key="4">
    <source>
        <dbReference type="ARBA" id="ARBA00023136"/>
    </source>
</evidence>
<feature type="transmembrane region" description="Helical" evidence="6">
    <location>
        <begin position="104"/>
        <end position="122"/>
    </location>
</feature>
<keyword evidence="9" id="KW-1185">Reference proteome</keyword>
<protein>
    <recommendedName>
        <fullName evidence="7">Rhodopsin domain-containing protein</fullName>
    </recommendedName>
</protein>
<dbReference type="EMBL" id="JAGPNK010000011">
    <property type="protein sequence ID" value="KAH7311444.1"/>
    <property type="molecule type" value="Genomic_DNA"/>
</dbReference>
<evidence type="ECO:0000256" key="3">
    <source>
        <dbReference type="ARBA" id="ARBA00022989"/>
    </source>
</evidence>
<dbReference type="Pfam" id="PF20684">
    <property type="entry name" value="Fung_rhodopsin"/>
    <property type="match status" value="1"/>
</dbReference>
<dbReference type="PANTHER" id="PTHR33048:SF152">
    <property type="entry name" value="INTEGRAL MEMBRANE PROTEIN"/>
    <property type="match status" value="1"/>
</dbReference>
<feature type="transmembrane region" description="Helical" evidence="6">
    <location>
        <begin position="45"/>
        <end position="68"/>
    </location>
</feature>
<dbReference type="PANTHER" id="PTHR33048">
    <property type="entry name" value="PTH11-LIKE INTEGRAL MEMBRANE PROTEIN (AFU_ORTHOLOGUE AFUA_5G11245)"/>
    <property type="match status" value="1"/>
</dbReference>
<dbReference type="GO" id="GO:0016020">
    <property type="term" value="C:membrane"/>
    <property type="evidence" value="ECO:0007669"/>
    <property type="project" value="UniProtKB-SubCell"/>
</dbReference>
<feature type="transmembrane region" description="Helical" evidence="6">
    <location>
        <begin position="134"/>
        <end position="158"/>
    </location>
</feature>
<evidence type="ECO:0000313" key="9">
    <source>
        <dbReference type="Proteomes" id="UP000813444"/>
    </source>
</evidence>
<evidence type="ECO:0000313" key="8">
    <source>
        <dbReference type="EMBL" id="KAH7311444.1"/>
    </source>
</evidence>
<dbReference type="OrthoDB" id="4329349at2759"/>
<dbReference type="Proteomes" id="UP000813444">
    <property type="component" value="Unassembled WGS sequence"/>
</dbReference>
<dbReference type="InterPro" id="IPR052337">
    <property type="entry name" value="SAT4-like"/>
</dbReference>
<evidence type="ECO:0000256" key="2">
    <source>
        <dbReference type="ARBA" id="ARBA00022692"/>
    </source>
</evidence>
<keyword evidence="4 6" id="KW-0472">Membrane</keyword>
<feature type="transmembrane region" description="Helical" evidence="6">
    <location>
        <begin position="178"/>
        <end position="202"/>
    </location>
</feature>
<dbReference type="InterPro" id="IPR049326">
    <property type="entry name" value="Rhodopsin_dom_fungi"/>
</dbReference>
<feature type="domain" description="Rhodopsin" evidence="7">
    <location>
        <begin position="29"/>
        <end position="272"/>
    </location>
</feature>
<evidence type="ECO:0000259" key="7">
    <source>
        <dbReference type="Pfam" id="PF20684"/>
    </source>
</evidence>
<name>A0A8K0SL45_9HYPO</name>
<reference evidence="8" key="1">
    <citation type="journal article" date="2021" name="Nat. Commun.">
        <title>Genetic determinants of endophytism in the Arabidopsis root mycobiome.</title>
        <authorList>
            <person name="Mesny F."/>
            <person name="Miyauchi S."/>
            <person name="Thiergart T."/>
            <person name="Pickel B."/>
            <person name="Atanasova L."/>
            <person name="Karlsson M."/>
            <person name="Huettel B."/>
            <person name="Barry K.W."/>
            <person name="Haridas S."/>
            <person name="Chen C."/>
            <person name="Bauer D."/>
            <person name="Andreopoulos W."/>
            <person name="Pangilinan J."/>
            <person name="LaButti K."/>
            <person name="Riley R."/>
            <person name="Lipzen A."/>
            <person name="Clum A."/>
            <person name="Drula E."/>
            <person name="Henrissat B."/>
            <person name="Kohler A."/>
            <person name="Grigoriev I.V."/>
            <person name="Martin F.M."/>
            <person name="Hacquard S."/>
        </authorList>
    </citation>
    <scope>NUCLEOTIDE SEQUENCE</scope>
    <source>
        <strain evidence="8">MPI-CAGE-CH-0235</strain>
    </source>
</reference>
<sequence length="375" mass="41710">MSEEGLERDDSFLTEVWVLYGIGMAILFLRLGVRLKTVGIRGLQLEDLFAFLVMIMYTCDAATVHLVYLMGSNVEAAVFQTQRTLTPDDIRQFTDGSKLQITAWYSYTALLWCLKGTMLCFFKRMSTGLWQSRLIKWLGWACVVSYIAVVITITFGCFPTEKNWQVVPDPGSRCTFRMQNFLVTVVFNVLTDAALLCIPLPLLWTLQIPVKRKIVIGLLICSGFFVIAAAIIRVVLTLGSSPSGTNINRWGVRETIVGIISVNIPILRPMFTKSFWTGSTSYASTLPGVKSTGVRSKTLDTGKGPYEMTGSITDGRSLRDNDSEEHINRCGANDIHVETVLDIKTETIRGAREEAWDRRSVKGTTANAYGSSHAV</sequence>
<comment type="similarity">
    <text evidence="5">Belongs to the SAT4 family.</text>
</comment>
<feature type="transmembrane region" description="Helical" evidence="6">
    <location>
        <begin position="12"/>
        <end position="33"/>
    </location>
</feature>
<keyword evidence="3 6" id="KW-1133">Transmembrane helix</keyword>
<organism evidence="8 9">
    <name type="scientific">Stachybotrys elegans</name>
    <dbReference type="NCBI Taxonomy" id="80388"/>
    <lineage>
        <taxon>Eukaryota</taxon>
        <taxon>Fungi</taxon>
        <taxon>Dikarya</taxon>
        <taxon>Ascomycota</taxon>
        <taxon>Pezizomycotina</taxon>
        <taxon>Sordariomycetes</taxon>
        <taxon>Hypocreomycetidae</taxon>
        <taxon>Hypocreales</taxon>
        <taxon>Stachybotryaceae</taxon>
        <taxon>Stachybotrys</taxon>
    </lineage>
</organism>
<evidence type="ECO:0000256" key="6">
    <source>
        <dbReference type="SAM" id="Phobius"/>
    </source>
</evidence>
<dbReference type="AlphaFoldDB" id="A0A8K0SL45"/>
<accession>A0A8K0SL45</accession>
<feature type="transmembrane region" description="Helical" evidence="6">
    <location>
        <begin position="214"/>
        <end position="236"/>
    </location>
</feature>
<keyword evidence="2 6" id="KW-0812">Transmembrane</keyword>
<evidence type="ECO:0000256" key="5">
    <source>
        <dbReference type="ARBA" id="ARBA00038359"/>
    </source>
</evidence>
<evidence type="ECO:0000256" key="1">
    <source>
        <dbReference type="ARBA" id="ARBA00004141"/>
    </source>
</evidence>
<gene>
    <name evidence="8" type="ORF">B0I35DRAFT_514219</name>
</gene>
<comment type="caution">
    <text evidence="8">The sequence shown here is derived from an EMBL/GenBank/DDBJ whole genome shotgun (WGS) entry which is preliminary data.</text>
</comment>
<comment type="subcellular location">
    <subcellularLocation>
        <location evidence="1">Membrane</location>
        <topology evidence="1">Multi-pass membrane protein</topology>
    </subcellularLocation>
</comment>